<dbReference type="AlphaFoldDB" id="A0A1Q9LCR5"/>
<comment type="caution">
    <text evidence="4">The sequence shown here is derived from an EMBL/GenBank/DDBJ whole genome shotgun (WGS) entry which is preliminary data.</text>
</comment>
<feature type="domain" description="LytR/CpsA/Psr regulator C-terminal" evidence="3">
    <location>
        <begin position="119"/>
        <end position="208"/>
    </location>
</feature>
<dbReference type="Pfam" id="PF13399">
    <property type="entry name" value="LytR_C"/>
    <property type="match status" value="1"/>
</dbReference>
<evidence type="ECO:0000313" key="4">
    <source>
        <dbReference type="EMBL" id="OLR89828.1"/>
    </source>
</evidence>
<dbReference type="InterPro" id="IPR027381">
    <property type="entry name" value="LytR/CpsA/Psr_C"/>
</dbReference>
<feature type="transmembrane region" description="Helical" evidence="2">
    <location>
        <begin position="12"/>
        <end position="35"/>
    </location>
</feature>
<evidence type="ECO:0000256" key="2">
    <source>
        <dbReference type="SAM" id="Phobius"/>
    </source>
</evidence>
<dbReference type="EMBL" id="MKQR01000028">
    <property type="protein sequence ID" value="OLR89828.1"/>
    <property type="molecule type" value="Genomic_DNA"/>
</dbReference>
<evidence type="ECO:0000256" key="1">
    <source>
        <dbReference type="SAM" id="MobiDB-lite"/>
    </source>
</evidence>
<dbReference type="STRING" id="1193682.BJP25_02045"/>
<organism evidence="4 5">
    <name type="scientific">Actinokineospora bangkokensis</name>
    <dbReference type="NCBI Taxonomy" id="1193682"/>
    <lineage>
        <taxon>Bacteria</taxon>
        <taxon>Bacillati</taxon>
        <taxon>Actinomycetota</taxon>
        <taxon>Actinomycetes</taxon>
        <taxon>Pseudonocardiales</taxon>
        <taxon>Pseudonocardiaceae</taxon>
        <taxon>Actinokineospora</taxon>
    </lineage>
</organism>
<evidence type="ECO:0000259" key="3">
    <source>
        <dbReference type="Pfam" id="PF13399"/>
    </source>
</evidence>
<keyword evidence="5" id="KW-1185">Reference proteome</keyword>
<protein>
    <recommendedName>
        <fullName evidence="3">LytR/CpsA/Psr regulator C-terminal domain-containing protein</fullName>
    </recommendedName>
</protein>
<dbReference type="OrthoDB" id="4427486at2"/>
<sequence>MSTEPTGPARPGRLVGLALMGVAAVAAVIGVVTLVGGNGDSTAEPAPTSTTAAAPTSGDLTSSPAATSGPPASSASSAAPTTSTAPPTTTTTTTAAPPVTTTAAAPPPAGGGAPDARTAPIRVYNNSTIKNLAERASQDVSGLGWTVTEVGNYSGGTIRETTVYFTPGTAEEAAANQLAKDLGVRVEPRFEGISHANPGVILIVTREYAGPGK</sequence>
<accession>A0A1Q9LCR5</accession>
<evidence type="ECO:0000313" key="5">
    <source>
        <dbReference type="Proteomes" id="UP000186040"/>
    </source>
</evidence>
<gene>
    <name evidence="4" type="ORF">BJP25_02045</name>
</gene>
<keyword evidence="2" id="KW-0812">Transmembrane</keyword>
<keyword evidence="2" id="KW-1133">Transmembrane helix</keyword>
<dbReference type="RefSeq" id="WP_075978035.1">
    <property type="nucleotide sequence ID" value="NZ_MKQR01000028.1"/>
</dbReference>
<feature type="compositionally biased region" description="Low complexity" evidence="1">
    <location>
        <begin position="41"/>
        <end position="104"/>
    </location>
</feature>
<dbReference type="Gene3D" id="3.30.70.2390">
    <property type="match status" value="1"/>
</dbReference>
<keyword evidence="2" id="KW-0472">Membrane</keyword>
<proteinExistence type="predicted"/>
<dbReference type="Proteomes" id="UP000186040">
    <property type="component" value="Unassembled WGS sequence"/>
</dbReference>
<reference evidence="4 5" key="1">
    <citation type="submission" date="2016-10" db="EMBL/GenBank/DDBJ databases">
        <title>The Draft Genome Sequence of Actinokineospora bangkokensis 44EHWT reveals the biosynthetic pathway of antifungal compounds Thailandins with unusual extender unit butylmalonyl-CoA.</title>
        <authorList>
            <person name="Greule A."/>
            <person name="Intra B."/>
            <person name="Flemming S."/>
            <person name="Rommel M.G."/>
            <person name="Panbangred W."/>
            <person name="Bechthold A."/>
        </authorList>
    </citation>
    <scope>NUCLEOTIDE SEQUENCE [LARGE SCALE GENOMIC DNA]</scope>
    <source>
        <strain evidence="4 5">44EHW</strain>
    </source>
</reference>
<name>A0A1Q9LCR5_9PSEU</name>
<feature type="region of interest" description="Disordered" evidence="1">
    <location>
        <begin position="41"/>
        <end position="118"/>
    </location>
</feature>